<evidence type="ECO:0000313" key="1">
    <source>
        <dbReference type="EMBL" id="CAG9623684.1"/>
    </source>
</evidence>
<keyword evidence="2" id="KW-1185">Reference proteome</keyword>
<evidence type="ECO:0000313" key="2">
    <source>
        <dbReference type="Proteomes" id="UP000789833"/>
    </source>
</evidence>
<proteinExistence type="predicted"/>
<gene>
    <name evidence="1" type="ORF">BACCIP111883_04516</name>
</gene>
<sequence>MRKKLEINENIMITCYPEHAHIFLIMDTDNHKSISWIFHNYLCLFYSRETGFDEFSVDFYSQYYPWHQTRLPNCPLIDYYRVPKFIVDEKYDDIVDFVIDSLDKNKFVMLYSARDYTPFHETFITGYDIEQQELDVWDFWPETNWKFCEKKVKFDWLRTNYKNVPKNLDDTRLKYLVLLEKNQEYKIGHRWGYETVLNFSIDDFIFIFENYIGKNNYLQSIANKDDGRWIGIQIYDLIIEGLKINISKNNFIPSHTFKVLVDHKSILKKAYISLSKELDASILKDLDDLLSEVKRLMNFILYCQIKSVFEEKLSQICTLLSDIKEKEIRVIENMLFEFKSTSINDY</sequence>
<organism evidence="1 2">
    <name type="scientific">Sutcliffiella rhizosphaerae</name>
    <dbReference type="NCBI Taxonomy" id="2880967"/>
    <lineage>
        <taxon>Bacteria</taxon>
        <taxon>Bacillati</taxon>
        <taxon>Bacillota</taxon>
        <taxon>Bacilli</taxon>
        <taxon>Bacillales</taxon>
        <taxon>Bacillaceae</taxon>
        <taxon>Sutcliffiella</taxon>
    </lineage>
</organism>
<dbReference type="Proteomes" id="UP000789833">
    <property type="component" value="Unassembled WGS sequence"/>
</dbReference>
<protein>
    <submittedName>
        <fullName evidence="1">Uncharacterized protein</fullName>
    </submittedName>
</protein>
<accession>A0ABN8AHG7</accession>
<comment type="caution">
    <text evidence="1">The sequence shown here is derived from an EMBL/GenBank/DDBJ whole genome shotgun (WGS) entry which is preliminary data.</text>
</comment>
<dbReference type="RefSeq" id="WP_230505344.1">
    <property type="nucleotide sequence ID" value="NZ_CAKJTJ010000064.1"/>
</dbReference>
<name>A0ABN8AHG7_9BACI</name>
<dbReference type="EMBL" id="CAKJTJ010000064">
    <property type="protein sequence ID" value="CAG9623684.1"/>
    <property type="molecule type" value="Genomic_DNA"/>
</dbReference>
<reference evidence="1 2" key="1">
    <citation type="submission" date="2021-10" db="EMBL/GenBank/DDBJ databases">
        <authorList>
            <person name="Criscuolo A."/>
        </authorList>
    </citation>
    <scope>NUCLEOTIDE SEQUENCE [LARGE SCALE GENOMIC DNA]</scope>
    <source>
        <strain evidence="2">CIP 111883</strain>
    </source>
</reference>